<keyword evidence="1" id="KW-0472">Membrane</keyword>
<gene>
    <name evidence="2" type="ORF">FTX54_002585</name>
</gene>
<dbReference type="RefSeq" id="WP_147803952.1">
    <property type="nucleotide sequence ID" value="NZ_CP144914.1"/>
</dbReference>
<reference evidence="2 3" key="1">
    <citation type="submission" date="2024-01" db="EMBL/GenBank/DDBJ databases">
        <title>Complete Genome Sequence of Alkalicoccus halolimnae BZ-SZ-XJ29T, a Moderately Halophilic Bacterium Isolated from a Salt Lake.</title>
        <authorList>
            <person name="Zhao B."/>
        </authorList>
    </citation>
    <scope>NUCLEOTIDE SEQUENCE [LARGE SCALE GENOMIC DNA]</scope>
    <source>
        <strain evidence="2 3">BZ-SZ-XJ29</strain>
    </source>
</reference>
<keyword evidence="1" id="KW-1133">Transmembrane helix</keyword>
<organism evidence="2 3">
    <name type="scientific">Alkalicoccus halolimnae</name>
    <dbReference type="NCBI Taxonomy" id="1667239"/>
    <lineage>
        <taxon>Bacteria</taxon>
        <taxon>Bacillati</taxon>
        <taxon>Bacillota</taxon>
        <taxon>Bacilli</taxon>
        <taxon>Bacillales</taxon>
        <taxon>Bacillaceae</taxon>
        <taxon>Alkalicoccus</taxon>
    </lineage>
</organism>
<feature type="transmembrane region" description="Helical" evidence="1">
    <location>
        <begin position="75"/>
        <end position="94"/>
    </location>
</feature>
<dbReference type="EMBL" id="CP144914">
    <property type="protein sequence ID" value="WWD80471.1"/>
    <property type="molecule type" value="Genomic_DNA"/>
</dbReference>
<dbReference type="KEGG" id="ahal:FTX54_002585"/>
<evidence type="ECO:0000256" key="1">
    <source>
        <dbReference type="SAM" id="Phobius"/>
    </source>
</evidence>
<feature type="transmembrane region" description="Helical" evidence="1">
    <location>
        <begin position="47"/>
        <end position="69"/>
    </location>
</feature>
<sequence>MDSVLGIADILLPVAIVGVIAVFVVVRMIQKTNKGTLGKKKTKEAQNVLDSLIPLGMIFGAAAAVFLGIFFPASLLSNIGLGAGIGLLCGYFAYEIHSRKGGSHS</sequence>
<accession>A0A5C7FIY7</accession>
<keyword evidence="3" id="KW-1185">Reference proteome</keyword>
<evidence type="ECO:0000313" key="2">
    <source>
        <dbReference type="EMBL" id="WWD80471.1"/>
    </source>
</evidence>
<dbReference type="Proteomes" id="UP000321816">
    <property type="component" value="Chromosome"/>
</dbReference>
<proteinExistence type="predicted"/>
<protein>
    <recommendedName>
        <fullName evidence="4">DUF2178 domain-containing protein</fullName>
    </recommendedName>
</protein>
<feature type="transmembrane region" description="Helical" evidence="1">
    <location>
        <begin position="6"/>
        <end position="26"/>
    </location>
</feature>
<keyword evidence="1" id="KW-0812">Transmembrane</keyword>
<name>A0A5C7FIY7_9BACI</name>
<evidence type="ECO:0008006" key="4">
    <source>
        <dbReference type="Google" id="ProtNLM"/>
    </source>
</evidence>
<dbReference type="AlphaFoldDB" id="A0A5C7FIY7"/>
<evidence type="ECO:0000313" key="3">
    <source>
        <dbReference type="Proteomes" id="UP000321816"/>
    </source>
</evidence>